<sequence length="85" mass="10242">MVKEKIINIKDGEYYIYDVYDWEDFPLKKMNNTFGVKVNAQGKTTIYQITEYRLKPRFLTWIMKGEMRSQARTALISYKHYMETG</sequence>
<dbReference type="EMBL" id="CP025791">
    <property type="protein sequence ID" value="AUP80858.1"/>
    <property type="molecule type" value="Genomic_DNA"/>
</dbReference>
<protein>
    <submittedName>
        <fullName evidence="1">Uncharacterized protein</fullName>
    </submittedName>
</protein>
<evidence type="ECO:0000313" key="2">
    <source>
        <dbReference type="Proteomes" id="UP000235826"/>
    </source>
</evidence>
<dbReference type="AlphaFoldDB" id="A0A2K9PVL0"/>
<gene>
    <name evidence="1" type="ORF">C1H87_19950</name>
</gene>
<proteinExistence type="predicted"/>
<dbReference type="Proteomes" id="UP000235826">
    <property type="component" value="Chromosome"/>
</dbReference>
<accession>A0A2K9PVL0</accession>
<evidence type="ECO:0000313" key="1">
    <source>
        <dbReference type="EMBL" id="AUP80858.1"/>
    </source>
</evidence>
<keyword evidence="2" id="KW-1185">Reference proteome</keyword>
<dbReference type="KEGG" id="fek:C1H87_19950"/>
<reference evidence="1 2" key="1">
    <citation type="submission" date="2018-01" db="EMBL/GenBank/DDBJ databases">
        <title>Complete genome sequence of Flavivirga eckloniae ECD14 isolated from seaweed Ecklonia cava.</title>
        <authorList>
            <person name="Lee J.H."/>
            <person name="Baik K.S."/>
            <person name="Seong C.N."/>
        </authorList>
    </citation>
    <scope>NUCLEOTIDE SEQUENCE [LARGE SCALE GENOMIC DNA]</scope>
    <source>
        <strain evidence="1 2">ECD14</strain>
    </source>
</reference>
<name>A0A2K9PVL0_9FLAO</name>
<organism evidence="1 2">
    <name type="scientific">Flavivirga eckloniae</name>
    <dbReference type="NCBI Taxonomy" id="1803846"/>
    <lineage>
        <taxon>Bacteria</taxon>
        <taxon>Pseudomonadati</taxon>
        <taxon>Bacteroidota</taxon>
        <taxon>Flavobacteriia</taxon>
        <taxon>Flavobacteriales</taxon>
        <taxon>Flavobacteriaceae</taxon>
        <taxon>Flavivirga</taxon>
    </lineage>
</organism>